<evidence type="ECO:0000256" key="2">
    <source>
        <dbReference type="ARBA" id="ARBA00022448"/>
    </source>
</evidence>
<comment type="similarity">
    <text evidence="1">Belongs to the leucine-binding protein family.</text>
</comment>
<name>A0A1T4K5V6_TREPO</name>
<keyword evidence="4" id="KW-0029">Amino-acid transport</keyword>
<keyword evidence="7" id="KW-1185">Reference proteome</keyword>
<dbReference type="RefSeq" id="WP_078932924.1">
    <property type="nucleotide sequence ID" value="NZ_FUWG01000006.1"/>
</dbReference>
<dbReference type="Gene3D" id="3.40.50.2300">
    <property type="match status" value="2"/>
</dbReference>
<proteinExistence type="inferred from homology"/>
<evidence type="ECO:0000256" key="4">
    <source>
        <dbReference type="ARBA" id="ARBA00022970"/>
    </source>
</evidence>
<dbReference type="EMBL" id="FUWG01000006">
    <property type="protein sequence ID" value="SJZ37723.1"/>
    <property type="molecule type" value="Genomic_DNA"/>
</dbReference>
<dbReference type="STRING" id="261392.SAMN02745149_01011"/>
<dbReference type="PRINTS" id="PR00337">
    <property type="entry name" value="LEUILEVALBP"/>
</dbReference>
<dbReference type="InterPro" id="IPR000709">
    <property type="entry name" value="Leu_Ile_Val-bd"/>
</dbReference>
<dbReference type="InterPro" id="IPR051010">
    <property type="entry name" value="BCAA_transport"/>
</dbReference>
<dbReference type="GO" id="GO:0006865">
    <property type="term" value="P:amino acid transport"/>
    <property type="evidence" value="ECO:0007669"/>
    <property type="project" value="UniProtKB-KW"/>
</dbReference>
<keyword evidence="2" id="KW-0813">Transport</keyword>
<evidence type="ECO:0000313" key="7">
    <source>
        <dbReference type="Proteomes" id="UP000190423"/>
    </source>
</evidence>
<feature type="domain" description="Leucine-binding protein" evidence="5">
    <location>
        <begin position="29"/>
        <end position="353"/>
    </location>
</feature>
<dbReference type="Pfam" id="PF13458">
    <property type="entry name" value="Peripla_BP_6"/>
    <property type="match status" value="1"/>
</dbReference>
<evidence type="ECO:0000313" key="6">
    <source>
        <dbReference type="EMBL" id="SJZ37723.1"/>
    </source>
</evidence>
<dbReference type="InterPro" id="IPR028081">
    <property type="entry name" value="Leu-bd"/>
</dbReference>
<dbReference type="PANTHER" id="PTHR30483:SF6">
    <property type="entry name" value="PERIPLASMIC BINDING PROTEIN OF ABC TRANSPORTER FOR NATURAL AMINO ACIDS"/>
    <property type="match status" value="1"/>
</dbReference>
<dbReference type="SUPFAM" id="SSF53822">
    <property type="entry name" value="Periplasmic binding protein-like I"/>
    <property type="match status" value="1"/>
</dbReference>
<dbReference type="CDD" id="cd06347">
    <property type="entry name" value="PBP1_ABC_LivK_ligand_binding-like"/>
    <property type="match status" value="1"/>
</dbReference>
<dbReference type="OrthoDB" id="369860at2"/>
<protein>
    <submittedName>
        <fullName evidence="6">Branched-chain amino acid transport system substrate-binding protein</fullName>
    </submittedName>
</protein>
<dbReference type="PROSITE" id="PS51257">
    <property type="entry name" value="PROKAR_LIPOPROTEIN"/>
    <property type="match status" value="1"/>
</dbReference>
<dbReference type="PANTHER" id="PTHR30483">
    <property type="entry name" value="LEUCINE-SPECIFIC-BINDING PROTEIN"/>
    <property type="match status" value="1"/>
</dbReference>
<sequence>MKKNLILLSAVCALALTSCSKKESSDVIIGGIFPLSGNVAVYGVECKNGVDLAIEEINAAGGINGKKVVLVSEDDEGNPDKTVVAFKKLTTRDGVGVVIGSLTSGCTNAITALSQAKKVLQLAPAATAPEITNAGNYVFRACFIDPFQGTVGGKFAADTLKAKRAAVLYDLGNDYSVGLYENFVKAFEGDGREIVAVDSYATGDKNFNAQLTKIKNANPDVVYLPDYYATVALIAKQLRAQGIDTPIVGADGWDGLTTVAGSEVLNGFYSNHYSADSTEPVVQKFVEAFKAKYNKEPNSFAALGYDCVYLIRDAMTACGSEKVADIRDAMEKTDGNYVTGHLTFDESRNPVKSAVMLELVQDADGNLTTAYKTTVNP</sequence>
<keyword evidence="3" id="KW-0732">Signal</keyword>
<dbReference type="GeneID" id="78316314"/>
<evidence type="ECO:0000256" key="1">
    <source>
        <dbReference type="ARBA" id="ARBA00010062"/>
    </source>
</evidence>
<organism evidence="6 7">
    <name type="scientific">Treponema porcinum</name>
    <dbReference type="NCBI Taxonomy" id="261392"/>
    <lineage>
        <taxon>Bacteria</taxon>
        <taxon>Pseudomonadati</taxon>
        <taxon>Spirochaetota</taxon>
        <taxon>Spirochaetia</taxon>
        <taxon>Spirochaetales</taxon>
        <taxon>Treponemataceae</taxon>
        <taxon>Treponema</taxon>
    </lineage>
</organism>
<dbReference type="InterPro" id="IPR028082">
    <property type="entry name" value="Peripla_BP_I"/>
</dbReference>
<reference evidence="6 7" key="1">
    <citation type="submission" date="2017-02" db="EMBL/GenBank/DDBJ databases">
        <authorList>
            <person name="Peterson S.W."/>
        </authorList>
    </citation>
    <scope>NUCLEOTIDE SEQUENCE [LARGE SCALE GENOMIC DNA]</scope>
    <source>
        <strain evidence="6 7">ATCC BAA-908</strain>
    </source>
</reference>
<dbReference type="AlphaFoldDB" id="A0A1T4K5V6"/>
<gene>
    <name evidence="6" type="ORF">SAMN02745149_01011</name>
</gene>
<accession>A0A1T4K5V6</accession>
<dbReference type="Proteomes" id="UP000190423">
    <property type="component" value="Unassembled WGS sequence"/>
</dbReference>
<evidence type="ECO:0000256" key="3">
    <source>
        <dbReference type="ARBA" id="ARBA00022729"/>
    </source>
</evidence>
<evidence type="ECO:0000259" key="5">
    <source>
        <dbReference type="Pfam" id="PF13458"/>
    </source>
</evidence>